<gene>
    <name evidence="4" type="ORF">G7Y89_g10770</name>
</gene>
<evidence type="ECO:0000313" key="4">
    <source>
        <dbReference type="EMBL" id="KAF4627383.1"/>
    </source>
</evidence>
<keyword evidence="3" id="KW-0732">Signal</keyword>
<keyword evidence="5" id="KW-1185">Reference proteome</keyword>
<keyword evidence="2" id="KW-1133">Transmembrane helix</keyword>
<dbReference type="OrthoDB" id="3562657at2759"/>
<dbReference type="AlphaFoldDB" id="A0A8H4RD68"/>
<evidence type="ECO:0000313" key="5">
    <source>
        <dbReference type="Proteomes" id="UP000566819"/>
    </source>
</evidence>
<proteinExistence type="predicted"/>
<feature type="compositionally biased region" description="Basic and acidic residues" evidence="1">
    <location>
        <begin position="136"/>
        <end position="154"/>
    </location>
</feature>
<dbReference type="EMBL" id="JAAMPI010000978">
    <property type="protein sequence ID" value="KAF4627383.1"/>
    <property type="molecule type" value="Genomic_DNA"/>
</dbReference>
<protein>
    <submittedName>
        <fullName evidence="4">Uncharacterized protein</fullName>
    </submittedName>
</protein>
<feature type="region of interest" description="Disordered" evidence="1">
    <location>
        <begin position="136"/>
        <end position="156"/>
    </location>
</feature>
<keyword evidence="2" id="KW-0812">Transmembrane</keyword>
<feature type="chain" id="PRO_5034455033" evidence="3">
    <location>
        <begin position="20"/>
        <end position="296"/>
    </location>
</feature>
<feature type="region of interest" description="Disordered" evidence="1">
    <location>
        <begin position="264"/>
        <end position="296"/>
    </location>
</feature>
<feature type="transmembrane region" description="Helical" evidence="2">
    <location>
        <begin position="193"/>
        <end position="219"/>
    </location>
</feature>
<dbReference type="Proteomes" id="UP000566819">
    <property type="component" value="Unassembled WGS sequence"/>
</dbReference>
<evidence type="ECO:0000256" key="2">
    <source>
        <dbReference type="SAM" id="Phobius"/>
    </source>
</evidence>
<name>A0A8H4RD68_9HELO</name>
<evidence type="ECO:0000256" key="1">
    <source>
        <dbReference type="SAM" id="MobiDB-lite"/>
    </source>
</evidence>
<accession>A0A8H4RD68</accession>
<keyword evidence="2" id="KW-0472">Membrane</keyword>
<comment type="caution">
    <text evidence="4">The sequence shown here is derived from an EMBL/GenBank/DDBJ whole genome shotgun (WGS) entry which is preliminary data.</text>
</comment>
<evidence type="ECO:0000256" key="3">
    <source>
        <dbReference type="SAM" id="SignalP"/>
    </source>
</evidence>
<sequence length="296" mass="33276">MQLQTTISILSLLAFGVSALPTPGTNVDKAQVKARGEADEAWRFSTNTDKAQIQARSAEDEVWTFSLPPVPFPTRLSPPRLTNHPSIGTDAKTQARAEADEAWTAIFGTGKRAEAVAEEEDNKWSFRLTDFKPQQENKQHYLHHPEPQTPDHPHPQPQNLKLNYFLILSMLTSLLTNQVSEVQVTASLTAFTALLYLIPFAFVWDTILFILWIALFEIFGKISDDNRRSSEDKQGYLSTRMNTLWLDLDEQRLLAYKKEDKSWTGSLASPQAGLGPQYARAGTLSGPEAIRLPPRR</sequence>
<feature type="signal peptide" evidence="3">
    <location>
        <begin position="1"/>
        <end position="19"/>
    </location>
</feature>
<reference evidence="4 5" key="1">
    <citation type="submission" date="2020-03" db="EMBL/GenBank/DDBJ databases">
        <title>Draft Genome Sequence of Cudoniella acicularis.</title>
        <authorList>
            <person name="Buettner E."/>
            <person name="Kellner H."/>
        </authorList>
    </citation>
    <scope>NUCLEOTIDE SEQUENCE [LARGE SCALE GENOMIC DNA]</scope>
    <source>
        <strain evidence="4 5">DSM 108380</strain>
    </source>
</reference>
<organism evidence="4 5">
    <name type="scientific">Cudoniella acicularis</name>
    <dbReference type="NCBI Taxonomy" id="354080"/>
    <lineage>
        <taxon>Eukaryota</taxon>
        <taxon>Fungi</taxon>
        <taxon>Dikarya</taxon>
        <taxon>Ascomycota</taxon>
        <taxon>Pezizomycotina</taxon>
        <taxon>Leotiomycetes</taxon>
        <taxon>Helotiales</taxon>
        <taxon>Tricladiaceae</taxon>
        <taxon>Cudoniella</taxon>
    </lineage>
</organism>